<dbReference type="Pfam" id="PF13302">
    <property type="entry name" value="Acetyltransf_3"/>
    <property type="match status" value="1"/>
</dbReference>
<evidence type="ECO:0000259" key="1">
    <source>
        <dbReference type="PROSITE" id="PS51186"/>
    </source>
</evidence>
<dbReference type="EMBL" id="VUNQ01000011">
    <property type="protein sequence ID" value="MSU01126.1"/>
    <property type="molecule type" value="Genomic_DNA"/>
</dbReference>
<keyword evidence="3" id="KW-1185">Reference proteome</keyword>
<dbReference type="Proteomes" id="UP000469523">
    <property type="component" value="Unassembled WGS sequence"/>
</dbReference>
<dbReference type="SUPFAM" id="SSF55729">
    <property type="entry name" value="Acyl-CoA N-acyltransferases (Nat)"/>
    <property type="match status" value="1"/>
</dbReference>
<dbReference type="PROSITE" id="PS51186">
    <property type="entry name" value="GNAT"/>
    <property type="match status" value="1"/>
</dbReference>
<evidence type="ECO:0000313" key="3">
    <source>
        <dbReference type="Proteomes" id="UP000469523"/>
    </source>
</evidence>
<protein>
    <submittedName>
        <fullName evidence="2">GNAT family N-acetyltransferase</fullName>
    </submittedName>
</protein>
<dbReference type="GO" id="GO:0016747">
    <property type="term" value="F:acyltransferase activity, transferring groups other than amino-acyl groups"/>
    <property type="evidence" value="ECO:0007669"/>
    <property type="project" value="InterPro"/>
</dbReference>
<reference evidence="2 3" key="1">
    <citation type="submission" date="2019-09" db="EMBL/GenBank/DDBJ databases">
        <title>In-depth cultivation of the pig gut microbiome towards novel bacterial diversity and tailored functional studies.</title>
        <authorList>
            <person name="Wylensek D."/>
            <person name="Hitch T.C.A."/>
            <person name="Clavel T."/>
        </authorList>
    </citation>
    <scope>NUCLEOTIDE SEQUENCE [LARGE SCALE GENOMIC DNA]</scope>
    <source>
        <strain evidence="2 3">WCA3-693-APC-4?</strain>
    </source>
</reference>
<dbReference type="AlphaFoldDB" id="A0A6N7XHG2"/>
<keyword evidence="2" id="KW-0808">Transferase</keyword>
<comment type="caution">
    <text evidence="2">The sequence shown here is derived from an EMBL/GenBank/DDBJ whole genome shotgun (WGS) entry which is preliminary data.</text>
</comment>
<proteinExistence type="predicted"/>
<dbReference type="InterPro" id="IPR016181">
    <property type="entry name" value="Acyl_CoA_acyltransferase"/>
</dbReference>
<dbReference type="InterPro" id="IPR000182">
    <property type="entry name" value="GNAT_dom"/>
</dbReference>
<dbReference type="Gene3D" id="3.40.630.30">
    <property type="match status" value="1"/>
</dbReference>
<dbReference type="PANTHER" id="PTHR43792">
    <property type="entry name" value="GNAT FAMILY, PUTATIVE (AFU_ORTHOLOGUE AFUA_3G00765)-RELATED-RELATED"/>
    <property type="match status" value="1"/>
</dbReference>
<feature type="domain" description="N-acetyltransferase" evidence="1">
    <location>
        <begin position="14"/>
        <end position="170"/>
    </location>
</feature>
<accession>A0A6N7XHG2</accession>
<evidence type="ECO:0000313" key="2">
    <source>
        <dbReference type="EMBL" id="MSU01126.1"/>
    </source>
</evidence>
<gene>
    <name evidence="2" type="ORF">FYJ83_06545</name>
</gene>
<dbReference type="PANTHER" id="PTHR43792:SF16">
    <property type="entry name" value="N-ACETYLTRANSFERASE DOMAIN-CONTAINING PROTEIN"/>
    <property type="match status" value="1"/>
</dbReference>
<name>A0A6N7XHG2_9FIRM</name>
<dbReference type="InterPro" id="IPR051531">
    <property type="entry name" value="N-acetyltransferase"/>
</dbReference>
<sequence>MKILGGNILVDNKIIIRETSRDDLDNIMKLWNNGEVMKFVGFPHGLGTTIKNLEKWIIQAIKLPYRCHYSIYLEDGTYCGETFYNTDVNTKTAALDIKLLPIVQGKGIASEALLYTIDKAFEEGKAERVYVEPHKDNISAWKLYERLGFVSKPRPVYLEDNDVYLEIERDEWI</sequence>
<organism evidence="2 3">
    <name type="scientific">Tissierella pigra</name>
    <dbReference type="NCBI Taxonomy" id="2607614"/>
    <lineage>
        <taxon>Bacteria</taxon>
        <taxon>Bacillati</taxon>
        <taxon>Bacillota</taxon>
        <taxon>Tissierellia</taxon>
        <taxon>Tissierellales</taxon>
        <taxon>Tissierellaceae</taxon>
        <taxon>Tissierella</taxon>
    </lineage>
</organism>